<evidence type="ECO:0000313" key="1">
    <source>
        <dbReference type="EMBL" id="KAJ8669089.1"/>
    </source>
</evidence>
<comment type="caution">
    <text evidence="1">The sequence shown here is derived from an EMBL/GenBank/DDBJ whole genome shotgun (WGS) entry which is preliminary data.</text>
</comment>
<gene>
    <name evidence="1" type="ORF">QAD02_000348</name>
</gene>
<accession>A0ACC2NDE7</accession>
<evidence type="ECO:0000313" key="2">
    <source>
        <dbReference type="Proteomes" id="UP001239111"/>
    </source>
</evidence>
<organism evidence="1 2">
    <name type="scientific">Eretmocerus hayati</name>
    <dbReference type="NCBI Taxonomy" id="131215"/>
    <lineage>
        <taxon>Eukaryota</taxon>
        <taxon>Metazoa</taxon>
        <taxon>Ecdysozoa</taxon>
        <taxon>Arthropoda</taxon>
        <taxon>Hexapoda</taxon>
        <taxon>Insecta</taxon>
        <taxon>Pterygota</taxon>
        <taxon>Neoptera</taxon>
        <taxon>Endopterygota</taxon>
        <taxon>Hymenoptera</taxon>
        <taxon>Apocrita</taxon>
        <taxon>Proctotrupomorpha</taxon>
        <taxon>Chalcidoidea</taxon>
        <taxon>Aphelinidae</taxon>
        <taxon>Aphelininae</taxon>
        <taxon>Eretmocerus</taxon>
    </lineage>
</organism>
<reference evidence="1" key="1">
    <citation type="submission" date="2023-04" db="EMBL/GenBank/DDBJ databases">
        <title>A chromosome-level genome assembly of the parasitoid wasp Eretmocerus hayati.</title>
        <authorList>
            <person name="Zhong Y."/>
            <person name="Liu S."/>
            <person name="Liu Y."/>
        </authorList>
    </citation>
    <scope>NUCLEOTIDE SEQUENCE</scope>
    <source>
        <strain evidence="1">ZJU_SS_LIU_2023</strain>
    </source>
</reference>
<dbReference type="Proteomes" id="UP001239111">
    <property type="component" value="Chromosome 3"/>
</dbReference>
<proteinExistence type="predicted"/>
<keyword evidence="2" id="KW-1185">Reference proteome</keyword>
<name>A0ACC2NDE7_9HYME</name>
<sequence>MDRYGGRHKAPYDRIPIAKERAEELFTGHVDVSHSLCLMLAAHMYRMLDSRTNSTKGINCDGPRALFTHCVGGCFCLCVFVRKSRRRGECGLFYASFARGQRVSTLGLAILWFMEFVVCFGGSNGPANFVPFRMCFGRTVGTIPMSYELALVGQTVAFWGSMLME</sequence>
<protein>
    <submittedName>
        <fullName evidence="1">Uncharacterized protein</fullName>
    </submittedName>
</protein>
<dbReference type="EMBL" id="CM056743">
    <property type="protein sequence ID" value="KAJ8669089.1"/>
    <property type="molecule type" value="Genomic_DNA"/>
</dbReference>